<dbReference type="GO" id="GO:0015937">
    <property type="term" value="P:coenzyme A biosynthetic process"/>
    <property type="evidence" value="ECO:0007669"/>
    <property type="project" value="UniProtKB-KW"/>
</dbReference>
<evidence type="ECO:0000256" key="3">
    <source>
        <dbReference type="ARBA" id="ARBA00022490"/>
    </source>
</evidence>
<evidence type="ECO:0000256" key="5">
    <source>
        <dbReference type="ARBA" id="ARBA00022695"/>
    </source>
</evidence>
<keyword evidence="6" id="KW-0547">Nucleotide-binding</keyword>
<dbReference type="AlphaFoldDB" id="A0A7R8ZTZ4"/>
<evidence type="ECO:0000256" key="8">
    <source>
        <dbReference type="ARBA" id="ARBA00022842"/>
    </source>
</evidence>
<dbReference type="InterPro" id="IPR001980">
    <property type="entry name" value="PPAT"/>
</dbReference>
<gene>
    <name evidence="11" type="ORF">CTOB1V02_LOCUS14758</name>
</gene>
<proteinExistence type="inferred from homology"/>
<keyword evidence="9" id="KW-0173">Coenzyme A biosynthesis</keyword>
<dbReference type="EC" id="2.7.7.3" evidence="1"/>
<evidence type="ECO:0000256" key="1">
    <source>
        <dbReference type="ARBA" id="ARBA00012392"/>
    </source>
</evidence>
<keyword evidence="5" id="KW-0548">Nucleotidyltransferase</keyword>
<sequence length="162" mass="17936">MSAETVVYPGTFDPITIGHLDLIHRGLKVFPKLIVAVADSPAKKPLFTLEERVDLIQQSVSDLGDAVRVIGFSNLLIDTVRDQGARVVLRGLRAVSDFEYEFQLASMNRRLDPQIETLFLTPAENHTFISASMVREVARLGGDISGFVPGVVKQALYRKLEL</sequence>
<organism evidence="11">
    <name type="scientific">Cyprideis torosa</name>
    <dbReference type="NCBI Taxonomy" id="163714"/>
    <lineage>
        <taxon>Eukaryota</taxon>
        <taxon>Metazoa</taxon>
        <taxon>Ecdysozoa</taxon>
        <taxon>Arthropoda</taxon>
        <taxon>Crustacea</taxon>
        <taxon>Oligostraca</taxon>
        <taxon>Ostracoda</taxon>
        <taxon>Podocopa</taxon>
        <taxon>Podocopida</taxon>
        <taxon>Cytherocopina</taxon>
        <taxon>Cytheroidea</taxon>
        <taxon>Cytherideidae</taxon>
        <taxon>Cyprideis</taxon>
    </lineage>
</organism>
<evidence type="ECO:0000256" key="7">
    <source>
        <dbReference type="ARBA" id="ARBA00022840"/>
    </source>
</evidence>
<dbReference type="PANTHER" id="PTHR21342">
    <property type="entry name" value="PHOSPHOPANTETHEINE ADENYLYLTRANSFERASE"/>
    <property type="match status" value="1"/>
</dbReference>
<evidence type="ECO:0000256" key="4">
    <source>
        <dbReference type="ARBA" id="ARBA00022679"/>
    </source>
</evidence>
<dbReference type="InterPro" id="IPR014729">
    <property type="entry name" value="Rossmann-like_a/b/a_fold"/>
</dbReference>
<accession>A0A7R8ZTZ4</accession>
<dbReference type="SUPFAM" id="SSF52374">
    <property type="entry name" value="Nucleotidylyl transferase"/>
    <property type="match status" value="1"/>
</dbReference>
<dbReference type="EMBL" id="OB683319">
    <property type="protein sequence ID" value="CAD7236943.1"/>
    <property type="molecule type" value="Genomic_DNA"/>
</dbReference>
<comment type="catalytic activity">
    <reaction evidence="10">
        <text>(R)-4'-phosphopantetheine + ATP + H(+) = 3'-dephospho-CoA + diphosphate</text>
        <dbReference type="Rhea" id="RHEA:19801"/>
        <dbReference type="ChEBI" id="CHEBI:15378"/>
        <dbReference type="ChEBI" id="CHEBI:30616"/>
        <dbReference type="ChEBI" id="CHEBI:33019"/>
        <dbReference type="ChEBI" id="CHEBI:57328"/>
        <dbReference type="ChEBI" id="CHEBI:61723"/>
        <dbReference type="EC" id="2.7.7.3"/>
    </reaction>
</comment>
<protein>
    <recommendedName>
        <fullName evidence="2">Phosphopantetheine adenylyltransferase</fullName>
        <ecNumber evidence="1">2.7.7.3</ecNumber>
    </recommendedName>
</protein>
<keyword evidence="7" id="KW-0067">ATP-binding</keyword>
<name>A0A7R8ZTZ4_9CRUS</name>
<evidence type="ECO:0000256" key="6">
    <source>
        <dbReference type="ARBA" id="ARBA00022741"/>
    </source>
</evidence>
<dbReference type="Gene3D" id="3.40.50.620">
    <property type="entry name" value="HUPs"/>
    <property type="match status" value="1"/>
</dbReference>
<evidence type="ECO:0000256" key="10">
    <source>
        <dbReference type="ARBA" id="ARBA00029346"/>
    </source>
</evidence>
<evidence type="ECO:0000256" key="9">
    <source>
        <dbReference type="ARBA" id="ARBA00022993"/>
    </source>
</evidence>
<dbReference type="GO" id="GO:0005524">
    <property type="term" value="F:ATP binding"/>
    <property type="evidence" value="ECO:0007669"/>
    <property type="project" value="UniProtKB-KW"/>
</dbReference>
<dbReference type="CDD" id="cd02163">
    <property type="entry name" value="PPAT"/>
    <property type="match status" value="1"/>
</dbReference>
<evidence type="ECO:0000256" key="2">
    <source>
        <dbReference type="ARBA" id="ARBA00013868"/>
    </source>
</evidence>
<dbReference type="GO" id="GO:0004595">
    <property type="term" value="F:pantetheine-phosphate adenylyltransferase activity"/>
    <property type="evidence" value="ECO:0007669"/>
    <property type="project" value="UniProtKB-EC"/>
</dbReference>
<dbReference type="NCBIfam" id="TIGR01510">
    <property type="entry name" value="coaD_prev_kdtB"/>
    <property type="match status" value="1"/>
</dbReference>
<reference evidence="11" key="1">
    <citation type="submission" date="2020-11" db="EMBL/GenBank/DDBJ databases">
        <authorList>
            <person name="Tran Van P."/>
        </authorList>
    </citation>
    <scope>NUCLEOTIDE SEQUENCE</scope>
</reference>
<dbReference type="PRINTS" id="PR01020">
    <property type="entry name" value="LPSBIOSNTHSS"/>
</dbReference>
<dbReference type="PANTHER" id="PTHR21342:SF1">
    <property type="entry name" value="PHOSPHOPANTETHEINE ADENYLYLTRANSFERASE"/>
    <property type="match status" value="1"/>
</dbReference>
<evidence type="ECO:0000313" key="11">
    <source>
        <dbReference type="EMBL" id="CAD7236943.1"/>
    </source>
</evidence>
<keyword evidence="4" id="KW-0808">Transferase</keyword>
<dbReference type="Pfam" id="PF01467">
    <property type="entry name" value="CTP_transf_like"/>
    <property type="match status" value="1"/>
</dbReference>
<dbReference type="OrthoDB" id="2414241at2759"/>
<keyword evidence="3" id="KW-0963">Cytoplasm</keyword>
<dbReference type="HAMAP" id="MF_00151">
    <property type="entry name" value="PPAT_bact"/>
    <property type="match status" value="1"/>
</dbReference>
<keyword evidence="8" id="KW-0460">Magnesium</keyword>
<dbReference type="NCBIfam" id="TIGR00125">
    <property type="entry name" value="cyt_tran_rel"/>
    <property type="match status" value="1"/>
</dbReference>
<dbReference type="InterPro" id="IPR004821">
    <property type="entry name" value="Cyt_trans-like"/>
</dbReference>